<keyword evidence="4" id="KW-0690">Ribosome biogenesis</keyword>
<evidence type="ECO:0000256" key="6">
    <source>
        <dbReference type="ARBA" id="ARBA00022771"/>
    </source>
</evidence>
<keyword evidence="3" id="KW-0963">Cytoplasm</keyword>
<dbReference type="Ensembl" id="ENSGACT00000012268.2">
    <property type="protein sequence ID" value="ENSGACP00000012244.2"/>
    <property type="gene ID" value="ENSGACG00000009279.2"/>
</dbReference>
<dbReference type="GO" id="GO:0003676">
    <property type="term" value="F:nucleic acid binding"/>
    <property type="evidence" value="ECO:0007669"/>
    <property type="project" value="InterPro"/>
</dbReference>
<dbReference type="InterPro" id="IPR051879">
    <property type="entry name" value="C2H2-ZF_Maturation_Protein"/>
</dbReference>
<dbReference type="InParanoid" id="G3P3S1"/>
<dbReference type="Proteomes" id="UP000007635">
    <property type="component" value="Chromosome XV"/>
</dbReference>
<dbReference type="GO" id="GO:0043021">
    <property type="term" value="F:ribonucleoprotein complex binding"/>
    <property type="evidence" value="ECO:0007669"/>
    <property type="project" value="UniProtKB-ARBA"/>
</dbReference>
<keyword evidence="6" id="KW-0863">Zinc-finger</keyword>
<dbReference type="PROSITE" id="PS00028">
    <property type="entry name" value="ZINC_FINGER_C2H2_1"/>
    <property type="match status" value="1"/>
</dbReference>
<dbReference type="eggNOG" id="KOG3408">
    <property type="taxonomic scope" value="Eukaryota"/>
</dbReference>
<evidence type="ECO:0000256" key="8">
    <source>
        <dbReference type="ARBA" id="ARBA00023242"/>
    </source>
</evidence>
<evidence type="ECO:0000256" key="2">
    <source>
        <dbReference type="ARBA" id="ARBA00004496"/>
    </source>
</evidence>
<name>G3P3S1_GASAC</name>
<evidence type="ECO:0000259" key="14">
    <source>
        <dbReference type="PROSITE" id="PS00028"/>
    </source>
</evidence>
<dbReference type="InterPro" id="IPR013087">
    <property type="entry name" value="Znf_C2H2_type"/>
</dbReference>
<comment type="function">
    <text evidence="11">Involved in pre-60S ribosomal particles maturation by promoting the nuclear export of the 60S ribosome. Negatively modulates the DNA binding activity of Oct-2 and therefore its transcriptional regulatory activity.</text>
</comment>
<organism evidence="15 16">
    <name type="scientific">Gasterosteus aculeatus aculeatus</name>
    <name type="common">three-spined stickleback</name>
    <dbReference type="NCBI Taxonomy" id="481459"/>
    <lineage>
        <taxon>Eukaryota</taxon>
        <taxon>Metazoa</taxon>
        <taxon>Chordata</taxon>
        <taxon>Craniata</taxon>
        <taxon>Vertebrata</taxon>
        <taxon>Euteleostomi</taxon>
        <taxon>Actinopterygii</taxon>
        <taxon>Neopterygii</taxon>
        <taxon>Teleostei</taxon>
        <taxon>Neoteleostei</taxon>
        <taxon>Acanthomorphata</taxon>
        <taxon>Eupercaria</taxon>
        <taxon>Perciformes</taxon>
        <taxon>Cottioidei</taxon>
        <taxon>Gasterosteales</taxon>
        <taxon>Gasterosteidae</taxon>
        <taxon>Gasterosteus</taxon>
    </lineage>
</organism>
<dbReference type="PANTHER" id="PTHR46095:SF1">
    <property type="entry name" value="ZINC FINGER PROTEIN 593"/>
    <property type="match status" value="1"/>
</dbReference>
<keyword evidence="8" id="KW-0539">Nucleus</keyword>
<comment type="subunit">
    <text evidence="9">Associates with pre-60S ribosomal particles.</text>
</comment>
<dbReference type="GO" id="GO:0042254">
    <property type="term" value="P:ribosome biogenesis"/>
    <property type="evidence" value="ECO:0007669"/>
    <property type="project" value="UniProtKB-KW"/>
</dbReference>
<evidence type="ECO:0000256" key="9">
    <source>
        <dbReference type="ARBA" id="ARBA00034132"/>
    </source>
</evidence>
<evidence type="ECO:0000256" key="1">
    <source>
        <dbReference type="ARBA" id="ARBA00004123"/>
    </source>
</evidence>
<dbReference type="OMA" id="MKDHFRS"/>
<reference evidence="15" key="2">
    <citation type="submission" date="2025-08" db="UniProtKB">
        <authorList>
            <consortium name="Ensembl"/>
        </authorList>
    </citation>
    <scope>IDENTIFICATION</scope>
</reference>
<comment type="similarity">
    <text evidence="10">Belongs to the ZNF593/BUD20 C2H2-type zinc-finger protein family.</text>
</comment>
<dbReference type="STRING" id="69293.ENSGACP00000012244"/>
<evidence type="ECO:0000256" key="7">
    <source>
        <dbReference type="ARBA" id="ARBA00022833"/>
    </source>
</evidence>
<comment type="subcellular location">
    <subcellularLocation>
        <location evidence="2">Cytoplasm</location>
    </subcellularLocation>
    <subcellularLocation>
        <location evidence="1">Nucleus</location>
    </subcellularLocation>
</comment>
<sequence>MDISCCLSTSSKALSVASRVSIATRVSSAASRARSLHSCSGSTLFSAIFALRHGAYAVQSDAAFKCCRNISIQSWCLAPPCGTFVFLLSVTRKYISVLSATRVKGSAMGKSKQTGNHNSDKKKSISKTWKTKRRTKDLDQIHADMKPETAAKLLHQKVDVDVTGCAQHYCLHCARYFVDLRSMKEHFKTKVHKRRLKKLSEEPYTQAEAERAAGMGSYIQPKKVEVKTQAVEEDMV</sequence>
<dbReference type="PANTHER" id="PTHR46095">
    <property type="entry name" value="ZINC FINGER PROTEIN 593"/>
    <property type="match status" value="1"/>
</dbReference>
<feature type="domain" description="C2H2-type" evidence="14">
    <location>
        <begin position="170"/>
        <end position="192"/>
    </location>
</feature>
<feature type="region of interest" description="Disordered" evidence="13">
    <location>
        <begin position="106"/>
        <end position="129"/>
    </location>
</feature>
<dbReference type="AlphaFoldDB" id="G3P3S1"/>
<keyword evidence="7" id="KW-0862">Zinc</keyword>
<evidence type="ECO:0000256" key="10">
    <source>
        <dbReference type="ARBA" id="ARBA00038064"/>
    </source>
</evidence>
<keyword evidence="16" id="KW-1185">Reference proteome</keyword>
<evidence type="ECO:0000256" key="5">
    <source>
        <dbReference type="ARBA" id="ARBA00022723"/>
    </source>
</evidence>
<dbReference type="SUPFAM" id="SSF57667">
    <property type="entry name" value="beta-beta-alpha zinc fingers"/>
    <property type="match status" value="1"/>
</dbReference>
<evidence type="ECO:0000256" key="13">
    <source>
        <dbReference type="SAM" id="MobiDB-lite"/>
    </source>
</evidence>
<evidence type="ECO:0000313" key="16">
    <source>
        <dbReference type="Proteomes" id="UP000007635"/>
    </source>
</evidence>
<dbReference type="Pfam" id="PF12171">
    <property type="entry name" value="zf-C2H2_jaz"/>
    <property type="match status" value="1"/>
</dbReference>
<dbReference type="GO" id="GO:0005737">
    <property type="term" value="C:cytoplasm"/>
    <property type="evidence" value="ECO:0007669"/>
    <property type="project" value="UniProtKB-SubCell"/>
</dbReference>
<reference evidence="15 16" key="1">
    <citation type="journal article" date="2021" name="G3 (Bethesda)">
        <title>Improved contiguity of the threespine stickleback genome using long-read sequencing.</title>
        <authorList>
            <person name="Nath S."/>
            <person name="Shaw D.E."/>
            <person name="White M.A."/>
        </authorList>
    </citation>
    <scope>NUCLEOTIDE SEQUENCE [LARGE SCALE GENOMIC DNA]</scope>
    <source>
        <strain evidence="15 16">Lake Benthic</strain>
    </source>
</reference>
<dbReference type="SMART" id="SM00451">
    <property type="entry name" value="ZnF_U1"/>
    <property type="match status" value="1"/>
</dbReference>
<dbReference type="GeneTree" id="ENSGT00390000004173"/>
<dbReference type="InterPro" id="IPR036236">
    <property type="entry name" value="Znf_C2H2_sf"/>
</dbReference>
<evidence type="ECO:0000256" key="4">
    <source>
        <dbReference type="ARBA" id="ARBA00022517"/>
    </source>
</evidence>
<proteinExistence type="inferred from homology"/>
<dbReference type="InterPro" id="IPR003604">
    <property type="entry name" value="Matrin/U1-like-C_Znf_C2H2"/>
</dbReference>
<evidence type="ECO:0000256" key="12">
    <source>
        <dbReference type="ARBA" id="ARBA00068618"/>
    </source>
</evidence>
<dbReference type="GO" id="GO:0008270">
    <property type="term" value="F:zinc ion binding"/>
    <property type="evidence" value="ECO:0007669"/>
    <property type="project" value="UniProtKB-KW"/>
</dbReference>
<keyword evidence="5" id="KW-0479">Metal-binding</keyword>
<evidence type="ECO:0000313" key="15">
    <source>
        <dbReference type="Ensembl" id="ENSGACP00000012244.2"/>
    </source>
</evidence>
<dbReference type="Gene3D" id="3.30.160.60">
    <property type="entry name" value="Classic Zinc Finger"/>
    <property type="match status" value="1"/>
</dbReference>
<protein>
    <recommendedName>
        <fullName evidence="12">Zinc finger protein 593</fullName>
    </recommendedName>
</protein>
<dbReference type="InterPro" id="IPR022755">
    <property type="entry name" value="Znf_C2H2_jaz"/>
</dbReference>
<dbReference type="GO" id="GO:0005634">
    <property type="term" value="C:nucleus"/>
    <property type="evidence" value="ECO:0007669"/>
    <property type="project" value="UniProtKB-SubCell"/>
</dbReference>
<dbReference type="Bgee" id="ENSGACG00000009279">
    <property type="expression patterns" value="Expressed in embryo and 13 other cell types or tissues"/>
</dbReference>
<accession>G3P3S1</accession>
<reference evidence="15" key="3">
    <citation type="submission" date="2025-09" db="UniProtKB">
        <authorList>
            <consortium name="Ensembl"/>
        </authorList>
    </citation>
    <scope>IDENTIFICATION</scope>
</reference>
<dbReference type="FunFam" id="3.30.160.60:FF:000299">
    <property type="entry name" value="Zinc finger protein 593"/>
    <property type="match status" value="1"/>
</dbReference>
<evidence type="ECO:0000256" key="11">
    <source>
        <dbReference type="ARBA" id="ARBA00056372"/>
    </source>
</evidence>
<evidence type="ECO:0000256" key="3">
    <source>
        <dbReference type="ARBA" id="ARBA00022490"/>
    </source>
</evidence>